<dbReference type="EMBL" id="JAWDJW010005201">
    <property type="protein sequence ID" value="KAK3068916.1"/>
    <property type="molecule type" value="Genomic_DNA"/>
</dbReference>
<organism evidence="1 2">
    <name type="scientific">Coniosporium uncinatum</name>
    <dbReference type="NCBI Taxonomy" id="93489"/>
    <lineage>
        <taxon>Eukaryota</taxon>
        <taxon>Fungi</taxon>
        <taxon>Dikarya</taxon>
        <taxon>Ascomycota</taxon>
        <taxon>Pezizomycotina</taxon>
        <taxon>Dothideomycetes</taxon>
        <taxon>Dothideomycetes incertae sedis</taxon>
        <taxon>Coniosporium</taxon>
    </lineage>
</organism>
<proteinExistence type="predicted"/>
<feature type="non-terminal residue" evidence="1">
    <location>
        <position position="69"/>
    </location>
</feature>
<keyword evidence="2" id="KW-1185">Reference proteome</keyword>
<accession>A0ACC3DG29</accession>
<evidence type="ECO:0000313" key="2">
    <source>
        <dbReference type="Proteomes" id="UP001186974"/>
    </source>
</evidence>
<dbReference type="Proteomes" id="UP001186974">
    <property type="component" value="Unassembled WGS sequence"/>
</dbReference>
<comment type="caution">
    <text evidence="1">The sequence shown here is derived from an EMBL/GenBank/DDBJ whole genome shotgun (WGS) entry which is preliminary data.</text>
</comment>
<evidence type="ECO:0000313" key="1">
    <source>
        <dbReference type="EMBL" id="KAK3068916.1"/>
    </source>
</evidence>
<gene>
    <name evidence="1" type="ORF">LTS18_000482</name>
</gene>
<reference evidence="1" key="1">
    <citation type="submission" date="2024-09" db="EMBL/GenBank/DDBJ databases">
        <title>Black Yeasts Isolated from many extreme environments.</title>
        <authorList>
            <person name="Coleine C."/>
            <person name="Stajich J.E."/>
            <person name="Selbmann L."/>
        </authorList>
    </citation>
    <scope>NUCLEOTIDE SEQUENCE</scope>
    <source>
        <strain evidence="1">CCFEE 5737</strain>
    </source>
</reference>
<protein>
    <submittedName>
        <fullName evidence="1">Uncharacterized protein</fullName>
    </submittedName>
</protein>
<name>A0ACC3DG29_9PEZI</name>
<sequence length="69" mass="8182">MSSGSGGLKQLWHKWKALRLPWRKKFLAGEDLAGNTYWEFKDTINASRLRRIVKYQLKHRTNYADVQMS</sequence>